<reference evidence="2 3" key="1">
    <citation type="submission" date="2016-07" db="EMBL/GenBank/DDBJ databases">
        <title>Pervasive Adenine N6-methylation of Active Genes in Fungi.</title>
        <authorList>
            <consortium name="DOE Joint Genome Institute"/>
            <person name="Mondo S.J."/>
            <person name="Dannebaum R.O."/>
            <person name="Kuo R.C."/>
            <person name="Labutti K."/>
            <person name="Haridas S."/>
            <person name="Kuo A."/>
            <person name="Salamov A."/>
            <person name="Ahrendt S.R."/>
            <person name="Lipzen A."/>
            <person name="Sullivan W."/>
            <person name="Andreopoulos W.B."/>
            <person name="Clum A."/>
            <person name="Lindquist E."/>
            <person name="Daum C."/>
            <person name="Ramamoorthy G.K."/>
            <person name="Gryganskyi A."/>
            <person name="Culley D."/>
            <person name="Magnuson J.K."/>
            <person name="James T.Y."/>
            <person name="O'Malley M.A."/>
            <person name="Stajich J.E."/>
            <person name="Spatafora J.W."/>
            <person name="Visel A."/>
            <person name="Grigoriev I.V."/>
        </authorList>
    </citation>
    <scope>NUCLEOTIDE SEQUENCE [LARGE SCALE GENOMIC DNA]</scope>
    <source>
        <strain evidence="2 3">CBS 931.73</strain>
    </source>
</reference>
<keyword evidence="3" id="KW-1185">Reference proteome</keyword>
<evidence type="ECO:0000313" key="2">
    <source>
        <dbReference type="EMBL" id="ORX91391.1"/>
    </source>
</evidence>
<accession>A0A1Y1Y063</accession>
<name>A0A1Y1Y063_9FUNG</name>
<sequence length="55" mass="5810">MNFKPFLLGALMTVLLASQSEAACKKVGYSCTSNSQCCSNKCAAVSSSNPMRACR</sequence>
<evidence type="ECO:0000256" key="1">
    <source>
        <dbReference type="SAM" id="SignalP"/>
    </source>
</evidence>
<feature type="signal peptide" evidence="1">
    <location>
        <begin position="1"/>
        <end position="22"/>
    </location>
</feature>
<comment type="caution">
    <text evidence="2">The sequence shown here is derived from an EMBL/GenBank/DDBJ whole genome shotgun (WGS) entry which is preliminary data.</text>
</comment>
<gene>
    <name evidence="2" type="ORF">K493DRAFT_51423</name>
</gene>
<dbReference type="EMBL" id="MCFE01000324">
    <property type="protein sequence ID" value="ORX91391.1"/>
    <property type="molecule type" value="Genomic_DNA"/>
</dbReference>
<evidence type="ECO:0000313" key="3">
    <source>
        <dbReference type="Proteomes" id="UP000193498"/>
    </source>
</evidence>
<dbReference type="AlphaFoldDB" id="A0A1Y1Y063"/>
<proteinExistence type="predicted"/>
<protein>
    <submittedName>
        <fullName evidence="2">Uncharacterized protein</fullName>
    </submittedName>
</protein>
<dbReference type="InParanoid" id="A0A1Y1Y063"/>
<organism evidence="2 3">
    <name type="scientific">Basidiobolus meristosporus CBS 931.73</name>
    <dbReference type="NCBI Taxonomy" id="1314790"/>
    <lineage>
        <taxon>Eukaryota</taxon>
        <taxon>Fungi</taxon>
        <taxon>Fungi incertae sedis</taxon>
        <taxon>Zoopagomycota</taxon>
        <taxon>Entomophthoromycotina</taxon>
        <taxon>Basidiobolomycetes</taxon>
        <taxon>Basidiobolales</taxon>
        <taxon>Basidiobolaceae</taxon>
        <taxon>Basidiobolus</taxon>
    </lineage>
</organism>
<feature type="chain" id="PRO_5013231548" evidence="1">
    <location>
        <begin position="23"/>
        <end position="55"/>
    </location>
</feature>
<keyword evidence="1" id="KW-0732">Signal</keyword>
<dbReference type="Proteomes" id="UP000193498">
    <property type="component" value="Unassembled WGS sequence"/>
</dbReference>